<name>A0A2H3KL44_9FLAO</name>
<accession>A0A2H3KL44</accession>
<proteinExistence type="predicted"/>
<dbReference type="EMBL" id="PCMW01000055">
    <property type="protein sequence ID" value="PDS23702.1"/>
    <property type="molecule type" value="Genomic_DNA"/>
</dbReference>
<keyword evidence="1" id="KW-0812">Transmembrane</keyword>
<comment type="caution">
    <text evidence="2">The sequence shown here is derived from an EMBL/GenBank/DDBJ whole genome shotgun (WGS) entry which is preliminary data.</text>
</comment>
<gene>
    <name evidence="2" type="ORF">B0A77_09980</name>
</gene>
<dbReference type="OrthoDB" id="1442681at2"/>
<dbReference type="AlphaFoldDB" id="A0A2H3KL44"/>
<dbReference type="Proteomes" id="UP000220828">
    <property type="component" value="Unassembled WGS sequence"/>
</dbReference>
<keyword evidence="1" id="KW-1133">Transmembrane helix</keyword>
<feature type="transmembrane region" description="Helical" evidence="1">
    <location>
        <begin position="81"/>
        <end position="106"/>
    </location>
</feature>
<evidence type="ECO:0000313" key="3">
    <source>
        <dbReference type="Proteomes" id="UP000220828"/>
    </source>
</evidence>
<feature type="transmembrane region" description="Helical" evidence="1">
    <location>
        <begin position="9"/>
        <end position="30"/>
    </location>
</feature>
<organism evidence="2 3">
    <name type="scientific">Flavobacterium branchiophilum</name>
    <dbReference type="NCBI Taxonomy" id="55197"/>
    <lineage>
        <taxon>Bacteria</taxon>
        <taxon>Pseudomonadati</taxon>
        <taxon>Bacteroidota</taxon>
        <taxon>Flavobacteriia</taxon>
        <taxon>Flavobacteriales</taxon>
        <taxon>Flavobacteriaceae</taxon>
        <taxon>Flavobacterium</taxon>
    </lineage>
</organism>
<sequence length="165" mass="19403">MNKLTKRLLFYWVTSFILAIILYYILWTIMPNHYVFGAWYRMFLYHWQHPISFIAIPCFFYGIIATLLADKFSKQKVTKQILLTIGIIILTIILSSPFGGMLWHYYDMKAGHFPQNWIGKMIRLGFEWGLEVGWLIIGLSIPYNIIGSIACYFLTKKGVELFNTK</sequence>
<reference evidence="2 3" key="1">
    <citation type="submission" date="2017-09" db="EMBL/GenBank/DDBJ databases">
        <title>Whole genomes of Flavobacteriaceae.</title>
        <authorList>
            <person name="Stine C."/>
            <person name="Li C."/>
            <person name="Tadesse D."/>
        </authorList>
    </citation>
    <scope>NUCLEOTIDE SEQUENCE [LARGE SCALE GENOMIC DNA]</scope>
    <source>
        <strain evidence="2 3">ATCC 35036</strain>
    </source>
</reference>
<evidence type="ECO:0000313" key="2">
    <source>
        <dbReference type="EMBL" id="PDS23702.1"/>
    </source>
</evidence>
<protein>
    <submittedName>
        <fullName evidence="2">Uncharacterized protein</fullName>
    </submittedName>
</protein>
<feature type="transmembrane region" description="Helical" evidence="1">
    <location>
        <begin position="50"/>
        <end position="69"/>
    </location>
</feature>
<keyword evidence="1" id="KW-0472">Membrane</keyword>
<evidence type="ECO:0000256" key="1">
    <source>
        <dbReference type="SAM" id="Phobius"/>
    </source>
</evidence>
<feature type="transmembrane region" description="Helical" evidence="1">
    <location>
        <begin position="132"/>
        <end position="155"/>
    </location>
</feature>